<organism evidence="2 3">
    <name type="scientific">Calycina marina</name>
    <dbReference type="NCBI Taxonomy" id="1763456"/>
    <lineage>
        <taxon>Eukaryota</taxon>
        <taxon>Fungi</taxon>
        <taxon>Dikarya</taxon>
        <taxon>Ascomycota</taxon>
        <taxon>Pezizomycotina</taxon>
        <taxon>Leotiomycetes</taxon>
        <taxon>Helotiales</taxon>
        <taxon>Pezizellaceae</taxon>
        <taxon>Calycina</taxon>
    </lineage>
</organism>
<feature type="non-terminal residue" evidence="2">
    <location>
        <position position="1"/>
    </location>
</feature>
<dbReference type="OrthoDB" id="407010at2759"/>
<name>A0A9P7Z1L1_9HELO</name>
<comment type="caution">
    <text evidence="2">The sequence shown here is derived from an EMBL/GenBank/DDBJ whole genome shotgun (WGS) entry which is preliminary data.</text>
</comment>
<evidence type="ECO:0000313" key="3">
    <source>
        <dbReference type="Proteomes" id="UP000887226"/>
    </source>
</evidence>
<sequence>RSSLENDRADILATTSNISILGAYIHPFFLTYNFVVLAVWTSHFPGKGAPILWHQSVLDAIAHFNPKTQVQWLEFYCRYDRGVIAMFDSPSA</sequence>
<dbReference type="EMBL" id="MU253956">
    <property type="protein sequence ID" value="KAG9243715.1"/>
    <property type="molecule type" value="Genomic_DNA"/>
</dbReference>
<keyword evidence="1" id="KW-1133">Transmembrane helix</keyword>
<keyword evidence="3" id="KW-1185">Reference proteome</keyword>
<keyword evidence="1" id="KW-0472">Membrane</keyword>
<accession>A0A9P7Z1L1</accession>
<evidence type="ECO:0000256" key="1">
    <source>
        <dbReference type="SAM" id="Phobius"/>
    </source>
</evidence>
<keyword evidence="1" id="KW-0812">Transmembrane</keyword>
<dbReference type="AlphaFoldDB" id="A0A9P7Z1L1"/>
<dbReference type="Proteomes" id="UP000887226">
    <property type="component" value="Unassembled WGS sequence"/>
</dbReference>
<proteinExistence type="predicted"/>
<gene>
    <name evidence="2" type="ORF">BJ878DRAFT_389489</name>
</gene>
<evidence type="ECO:0000313" key="2">
    <source>
        <dbReference type="EMBL" id="KAG9243715.1"/>
    </source>
</evidence>
<reference evidence="2" key="1">
    <citation type="journal article" date="2021" name="IMA Fungus">
        <title>Genomic characterization of three marine fungi, including Emericellopsis atlantica sp. nov. with signatures of a generalist lifestyle and marine biomass degradation.</title>
        <authorList>
            <person name="Hagestad O.C."/>
            <person name="Hou L."/>
            <person name="Andersen J.H."/>
            <person name="Hansen E.H."/>
            <person name="Altermark B."/>
            <person name="Li C."/>
            <person name="Kuhnert E."/>
            <person name="Cox R.J."/>
            <person name="Crous P.W."/>
            <person name="Spatafora J.W."/>
            <person name="Lail K."/>
            <person name="Amirebrahimi M."/>
            <person name="Lipzen A."/>
            <person name="Pangilinan J."/>
            <person name="Andreopoulos W."/>
            <person name="Hayes R.D."/>
            <person name="Ng V."/>
            <person name="Grigoriev I.V."/>
            <person name="Jackson S.A."/>
            <person name="Sutton T.D.S."/>
            <person name="Dobson A.D.W."/>
            <person name="Rama T."/>
        </authorList>
    </citation>
    <scope>NUCLEOTIDE SEQUENCE</scope>
    <source>
        <strain evidence="2">TRa3180A</strain>
    </source>
</reference>
<feature type="transmembrane region" description="Helical" evidence="1">
    <location>
        <begin position="20"/>
        <end position="40"/>
    </location>
</feature>
<protein>
    <submittedName>
        <fullName evidence="2">Uncharacterized protein</fullName>
    </submittedName>
</protein>
<feature type="non-terminal residue" evidence="2">
    <location>
        <position position="92"/>
    </location>
</feature>